<organism evidence="6 7">
    <name type="scientific">Galemys pyrenaicus</name>
    <name type="common">Iberian desman</name>
    <name type="synonym">Pyrenean desman</name>
    <dbReference type="NCBI Taxonomy" id="202257"/>
    <lineage>
        <taxon>Eukaryota</taxon>
        <taxon>Metazoa</taxon>
        <taxon>Chordata</taxon>
        <taxon>Craniata</taxon>
        <taxon>Vertebrata</taxon>
        <taxon>Euteleostomi</taxon>
        <taxon>Mammalia</taxon>
        <taxon>Eutheria</taxon>
        <taxon>Laurasiatheria</taxon>
        <taxon>Eulipotyphla</taxon>
        <taxon>Talpidae</taxon>
        <taxon>Galemys</taxon>
    </lineage>
</organism>
<dbReference type="AlphaFoldDB" id="A0A8J6A926"/>
<dbReference type="SUPFAM" id="SSF54984">
    <property type="entry name" value="eEF-1beta-like"/>
    <property type="match status" value="1"/>
</dbReference>
<dbReference type="Proteomes" id="UP000700334">
    <property type="component" value="Unassembled WGS sequence"/>
</dbReference>
<dbReference type="EMBL" id="JAGFMF010011671">
    <property type="protein sequence ID" value="KAG8516678.1"/>
    <property type="molecule type" value="Genomic_DNA"/>
</dbReference>
<dbReference type="InterPro" id="IPR014717">
    <property type="entry name" value="Transl_elong_EF1B/ribsomal_bS6"/>
</dbReference>
<evidence type="ECO:0000259" key="5">
    <source>
        <dbReference type="Pfam" id="PF00736"/>
    </source>
</evidence>
<dbReference type="Gene3D" id="3.30.70.60">
    <property type="match status" value="1"/>
</dbReference>
<keyword evidence="7" id="KW-1185">Reference proteome</keyword>
<feature type="domain" description="Translation elongation factor EF1B beta/delta subunit guanine nucleotide exchange" evidence="5">
    <location>
        <begin position="204"/>
        <end position="236"/>
    </location>
</feature>
<comment type="caution">
    <text evidence="6">The sequence shown here is derived from an EMBL/GenBank/DDBJ whole genome shotgun (WGS) entry which is preliminary data.</text>
</comment>
<dbReference type="InterPro" id="IPR036219">
    <property type="entry name" value="eEF-1beta-like_sf"/>
</dbReference>
<protein>
    <submittedName>
        <fullName evidence="6">Elongation factor 1-delta</fullName>
    </submittedName>
</protein>
<keyword evidence="3" id="KW-0648">Protein biosynthesis</keyword>
<evidence type="ECO:0000313" key="7">
    <source>
        <dbReference type="Proteomes" id="UP000700334"/>
    </source>
</evidence>
<feature type="compositionally biased region" description="Polar residues" evidence="4">
    <location>
        <begin position="33"/>
        <end position="43"/>
    </location>
</feature>
<feature type="region of interest" description="Disordered" evidence="4">
    <location>
        <begin position="1"/>
        <end position="52"/>
    </location>
</feature>
<dbReference type="Pfam" id="PF00736">
    <property type="entry name" value="EF1_GNE"/>
    <property type="match status" value="1"/>
</dbReference>
<name>A0A8J6A926_GALPY</name>
<sequence>MMMQKGNSSSKQSGLRKALGDAFEDTARGRGNFQKSLAQSTDPGASRVSGGDHSELVMQTDHQSESRISTDESCARLAQCAGEELVCPRGHSPADQAVCPMRQVEAPTKMVPKSQRMTTYLTAMMTKRLPSCGRRGCCSTHEQAVKPMLVIKSSILLNFKLLNFILYNFKYGETKVAHLEIYVRAAGQVDLGWGHGCSKPVPVAAVDDKLGTDLLEEEITESEEQVQSVDIATFGKSCVPMP</sequence>
<reference evidence="6" key="1">
    <citation type="journal article" date="2021" name="Evol. Appl.">
        <title>The genome of the Pyrenean desman and the effects of bottlenecks and inbreeding on the genomic landscape of an endangered species.</title>
        <authorList>
            <person name="Escoda L."/>
            <person name="Castresana J."/>
        </authorList>
    </citation>
    <scope>NUCLEOTIDE SEQUENCE</scope>
    <source>
        <strain evidence="6">IBE-C5619</strain>
    </source>
</reference>
<comment type="similarity">
    <text evidence="1">Belongs to the EF-1-beta/EF-1-delta family.</text>
</comment>
<dbReference type="GO" id="GO:0003746">
    <property type="term" value="F:translation elongation factor activity"/>
    <property type="evidence" value="ECO:0007669"/>
    <property type="project" value="UniProtKB-KW"/>
</dbReference>
<evidence type="ECO:0000256" key="4">
    <source>
        <dbReference type="SAM" id="MobiDB-lite"/>
    </source>
</evidence>
<evidence type="ECO:0000256" key="3">
    <source>
        <dbReference type="ARBA" id="ARBA00022917"/>
    </source>
</evidence>
<proteinExistence type="inferred from homology"/>
<gene>
    <name evidence="6" type="ORF">J0S82_014512</name>
</gene>
<keyword evidence="2 6" id="KW-0251">Elongation factor</keyword>
<dbReference type="InterPro" id="IPR014038">
    <property type="entry name" value="EF1B_bsu/dsu_GNE"/>
</dbReference>
<evidence type="ECO:0000256" key="2">
    <source>
        <dbReference type="ARBA" id="ARBA00022768"/>
    </source>
</evidence>
<feature type="non-terminal residue" evidence="6">
    <location>
        <position position="1"/>
    </location>
</feature>
<accession>A0A8J6A926</accession>
<evidence type="ECO:0000256" key="1">
    <source>
        <dbReference type="ARBA" id="ARBA00007411"/>
    </source>
</evidence>
<evidence type="ECO:0000313" key="6">
    <source>
        <dbReference type="EMBL" id="KAG8516678.1"/>
    </source>
</evidence>
<feature type="compositionally biased region" description="Polar residues" evidence="4">
    <location>
        <begin position="1"/>
        <end position="13"/>
    </location>
</feature>